<dbReference type="GO" id="GO:0006355">
    <property type="term" value="P:regulation of DNA-templated transcription"/>
    <property type="evidence" value="ECO:0007669"/>
    <property type="project" value="InterPro"/>
</dbReference>
<evidence type="ECO:0000256" key="1">
    <source>
        <dbReference type="ARBA" id="ARBA00022553"/>
    </source>
</evidence>
<dbReference type="SMART" id="SM00448">
    <property type="entry name" value="REC"/>
    <property type="match status" value="1"/>
</dbReference>
<dbReference type="PROSITE" id="PS50110">
    <property type="entry name" value="RESPONSE_REGULATORY"/>
    <property type="match status" value="1"/>
</dbReference>
<dbReference type="Pfam" id="PF00196">
    <property type="entry name" value="GerE"/>
    <property type="match status" value="1"/>
</dbReference>
<dbReference type="OrthoDB" id="9808843at2"/>
<accession>A0A1B1NE73</accession>
<dbReference type="Gene3D" id="3.40.50.2300">
    <property type="match status" value="1"/>
</dbReference>
<protein>
    <submittedName>
        <fullName evidence="8">DNA-binding response regulator, LuxR family</fullName>
    </submittedName>
</protein>
<dbReference type="InterPro" id="IPR011006">
    <property type="entry name" value="CheY-like_superfamily"/>
</dbReference>
<dbReference type="SMART" id="SM00421">
    <property type="entry name" value="HTH_LUXR"/>
    <property type="match status" value="1"/>
</dbReference>
<evidence type="ECO:0000259" key="7">
    <source>
        <dbReference type="PROSITE" id="PS50110"/>
    </source>
</evidence>
<dbReference type="Proteomes" id="UP000092482">
    <property type="component" value="Chromosome"/>
</dbReference>
<dbReference type="GO" id="GO:0003677">
    <property type="term" value="F:DNA binding"/>
    <property type="evidence" value="ECO:0007669"/>
    <property type="project" value="UniProtKB-KW"/>
</dbReference>
<dbReference type="InterPro" id="IPR016032">
    <property type="entry name" value="Sig_transdc_resp-reg_C-effctor"/>
</dbReference>
<evidence type="ECO:0000313" key="9">
    <source>
        <dbReference type="Proteomes" id="UP000092482"/>
    </source>
</evidence>
<dbReference type="KEGG" id="serj:SGUI_2344"/>
<gene>
    <name evidence="8" type="ORF">SGUI_2344</name>
</gene>
<dbReference type="InterPro" id="IPR001789">
    <property type="entry name" value="Sig_transdc_resp-reg_receiver"/>
</dbReference>
<dbReference type="PRINTS" id="PR00038">
    <property type="entry name" value="HTHLUXR"/>
</dbReference>
<dbReference type="PROSITE" id="PS00622">
    <property type="entry name" value="HTH_LUXR_1"/>
    <property type="match status" value="1"/>
</dbReference>
<dbReference type="RefSeq" id="WP_066640554.1">
    <property type="nucleotide sequence ID" value="NZ_CP014989.1"/>
</dbReference>
<evidence type="ECO:0000256" key="2">
    <source>
        <dbReference type="ARBA" id="ARBA00023015"/>
    </source>
</evidence>
<evidence type="ECO:0000256" key="5">
    <source>
        <dbReference type="PROSITE-ProRule" id="PRU00169"/>
    </source>
</evidence>
<dbReference type="GO" id="GO:0000160">
    <property type="term" value="P:phosphorelay signal transduction system"/>
    <property type="evidence" value="ECO:0007669"/>
    <property type="project" value="InterPro"/>
</dbReference>
<organism evidence="8 9">
    <name type="scientific">Serinicoccus hydrothermalis</name>
    <dbReference type="NCBI Taxonomy" id="1758689"/>
    <lineage>
        <taxon>Bacteria</taxon>
        <taxon>Bacillati</taxon>
        <taxon>Actinomycetota</taxon>
        <taxon>Actinomycetes</taxon>
        <taxon>Micrococcales</taxon>
        <taxon>Ornithinimicrobiaceae</taxon>
        <taxon>Serinicoccus</taxon>
    </lineage>
</organism>
<feature type="modified residue" description="4-aspartylphosphate" evidence="5">
    <location>
        <position position="58"/>
    </location>
</feature>
<keyword evidence="1 5" id="KW-0597">Phosphoprotein</keyword>
<keyword evidence="2" id="KW-0805">Transcription regulation</keyword>
<dbReference type="CDD" id="cd06170">
    <property type="entry name" value="LuxR_C_like"/>
    <property type="match status" value="1"/>
</dbReference>
<keyword evidence="3 8" id="KW-0238">DNA-binding</keyword>
<dbReference type="SUPFAM" id="SSF46894">
    <property type="entry name" value="C-terminal effector domain of the bipartite response regulators"/>
    <property type="match status" value="1"/>
</dbReference>
<dbReference type="SUPFAM" id="SSF52172">
    <property type="entry name" value="CheY-like"/>
    <property type="match status" value="1"/>
</dbReference>
<dbReference type="InterPro" id="IPR000792">
    <property type="entry name" value="Tscrpt_reg_LuxR_C"/>
</dbReference>
<dbReference type="InterPro" id="IPR058245">
    <property type="entry name" value="NreC/VraR/RcsB-like_REC"/>
</dbReference>
<dbReference type="InterPro" id="IPR039420">
    <property type="entry name" value="WalR-like"/>
</dbReference>
<dbReference type="AlphaFoldDB" id="A0A1B1NE73"/>
<reference evidence="8 9" key="1">
    <citation type="submission" date="2016-03" db="EMBL/GenBank/DDBJ databases">
        <title>Shallow-sea hydrothermal system.</title>
        <authorList>
            <person name="Tang K."/>
        </authorList>
    </citation>
    <scope>NUCLEOTIDE SEQUENCE [LARGE SCALE GENOMIC DNA]</scope>
    <source>
        <strain evidence="8 9">JLT9</strain>
    </source>
</reference>
<dbReference type="PROSITE" id="PS50043">
    <property type="entry name" value="HTH_LUXR_2"/>
    <property type="match status" value="1"/>
</dbReference>
<evidence type="ECO:0000313" key="8">
    <source>
        <dbReference type="EMBL" id="ANS79740.1"/>
    </source>
</evidence>
<keyword evidence="9" id="KW-1185">Reference proteome</keyword>
<dbReference type="PANTHER" id="PTHR43214">
    <property type="entry name" value="TWO-COMPONENT RESPONSE REGULATOR"/>
    <property type="match status" value="1"/>
</dbReference>
<evidence type="ECO:0000256" key="3">
    <source>
        <dbReference type="ARBA" id="ARBA00023125"/>
    </source>
</evidence>
<sequence>MTDAPTRLFLVDDQELVRAGFRMVLDAQDDMTVVGEAGDGVRAIEAVAQTRPDVVLMDIRMPRMDGVETTRRLLQGAPAGQSPRVLVLTTFDLDEYVFAALRAGASGFLLKDAGPAELLAAIRAVHQGDAAMAPSTTRRLLERFVPDLPDARAEDAAANRRRAAAGRLDVLTEREREVLEAVGRGLTNTEIAAELYLAEATVKTHIGRVLHKLDLRDRVQMVITAYETGLVGRPG</sequence>
<dbReference type="PANTHER" id="PTHR43214:SF24">
    <property type="entry name" value="TRANSCRIPTIONAL REGULATORY PROTEIN NARL-RELATED"/>
    <property type="match status" value="1"/>
</dbReference>
<feature type="domain" description="Response regulatory" evidence="7">
    <location>
        <begin position="7"/>
        <end position="126"/>
    </location>
</feature>
<evidence type="ECO:0000259" key="6">
    <source>
        <dbReference type="PROSITE" id="PS50043"/>
    </source>
</evidence>
<keyword evidence="4" id="KW-0804">Transcription</keyword>
<dbReference type="STRING" id="1758689.SGUI_2344"/>
<dbReference type="CDD" id="cd17535">
    <property type="entry name" value="REC_NarL-like"/>
    <property type="match status" value="1"/>
</dbReference>
<dbReference type="Pfam" id="PF00072">
    <property type="entry name" value="Response_reg"/>
    <property type="match status" value="1"/>
</dbReference>
<evidence type="ECO:0000256" key="4">
    <source>
        <dbReference type="ARBA" id="ARBA00023163"/>
    </source>
</evidence>
<proteinExistence type="predicted"/>
<feature type="domain" description="HTH luxR-type" evidence="6">
    <location>
        <begin position="164"/>
        <end position="229"/>
    </location>
</feature>
<dbReference type="PATRIC" id="fig|1758689.4.peg.2443"/>
<name>A0A1B1NE73_9MICO</name>
<dbReference type="EMBL" id="CP014989">
    <property type="protein sequence ID" value="ANS79740.1"/>
    <property type="molecule type" value="Genomic_DNA"/>
</dbReference>